<dbReference type="EMBL" id="LFOD01000021">
    <property type="protein sequence ID" value="KMV16363.1"/>
    <property type="molecule type" value="Genomic_DNA"/>
</dbReference>
<name>A0A0J8U4A1_9MYCO</name>
<organism evidence="2 3">
    <name type="scientific">Mycolicibacterium conceptionense</name>
    <dbReference type="NCBI Taxonomy" id="451644"/>
    <lineage>
        <taxon>Bacteria</taxon>
        <taxon>Bacillati</taxon>
        <taxon>Actinomycetota</taxon>
        <taxon>Actinomycetes</taxon>
        <taxon>Mycobacteriales</taxon>
        <taxon>Mycobacteriaceae</taxon>
        <taxon>Mycolicibacterium</taxon>
    </lineage>
</organism>
<accession>A0A0J8U4A1</accession>
<evidence type="ECO:0000256" key="1">
    <source>
        <dbReference type="SAM" id="Phobius"/>
    </source>
</evidence>
<sequence length="67" mass="7538">MTRQIPKPIAVPLGWVIFGAINGVIYGGGWVLMQCDNAADAWRWARNEYHARRVGAKAEQWLKDGAR</sequence>
<dbReference type="PATRIC" id="fig|451644.5.peg.4254"/>
<keyword evidence="1" id="KW-0812">Transmembrane</keyword>
<protein>
    <submittedName>
        <fullName evidence="2">Uncharacterized protein</fullName>
    </submittedName>
</protein>
<keyword evidence="1" id="KW-0472">Membrane</keyword>
<comment type="caution">
    <text evidence="2">The sequence shown here is derived from an EMBL/GenBank/DDBJ whole genome shotgun (WGS) entry which is preliminary data.</text>
</comment>
<evidence type="ECO:0000313" key="2">
    <source>
        <dbReference type="EMBL" id="KMV16363.1"/>
    </source>
</evidence>
<dbReference type="AlphaFoldDB" id="A0A0J8U4A1"/>
<reference evidence="2 3" key="1">
    <citation type="submission" date="2015-06" db="EMBL/GenBank/DDBJ databases">
        <title>Genome sequence of Mycobacterium conceptionense strain MLE.</title>
        <authorList>
            <person name="Greninger A.L."/>
            <person name="Cunningham G."/>
            <person name="Chiu C.Y."/>
            <person name="Miller S."/>
        </authorList>
    </citation>
    <scope>NUCLEOTIDE SEQUENCE [LARGE SCALE GENOMIC DNA]</scope>
    <source>
        <strain evidence="2 3">MLE</strain>
    </source>
</reference>
<feature type="transmembrane region" description="Helical" evidence="1">
    <location>
        <begin position="12"/>
        <end position="33"/>
    </location>
</feature>
<proteinExistence type="predicted"/>
<gene>
    <name evidence="2" type="ORF">ACT17_20580</name>
</gene>
<dbReference type="RefSeq" id="WP_047040469.1">
    <property type="nucleotide sequence ID" value="NZ_LFOD01000021.1"/>
</dbReference>
<keyword evidence="1" id="KW-1133">Transmembrane helix</keyword>
<dbReference type="OrthoDB" id="4640949at2"/>
<evidence type="ECO:0000313" key="3">
    <source>
        <dbReference type="Proteomes" id="UP000037594"/>
    </source>
</evidence>
<dbReference type="Proteomes" id="UP000037594">
    <property type="component" value="Unassembled WGS sequence"/>
</dbReference>